<dbReference type="EMBL" id="CAJNOQ010039410">
    <property type="protein sequence ID" value="CAF1616331.1"/>
    <property type="molecule type" value="Genomic_DNA"/>
</dbReference>
<dbReference type="EMBL" id="CAJOBC010106384">
    <property type="protein sequence ID" value="CAF4503341.1"/>
    <property type="molecule type" value="Genomic_DNA"/>
</dbReference>
<reference evidence="1" key="1">
    <citation type="submission" date="2021-02" db="EMBL/GenBank/DDBJ databases">
        <authorList>
            <person name="Nowell W R."/>
        </authorList>
    </citation>
    <scope>NUCLEOTIDE SEQUENCE</scope>
</reference>
<name>A0A816C2K9_9BILA</name>
<dbReference type="Proteomes" id="UP000663829">
    <property type="component" value="Unassembled WGS sequence"/>
</dbReference>
<comment type="caution">
    <text evidence="1">The sequence shown here is derived from an EMBL/GenBank/DDBJ whole genome shotgun (WGS) entry which is preliminary data.</text>
</comment>
<dbReference type="Proteomes" id="UP000681722">
    <property type="component" value="Unassembled WGS sequence"/>
</dbReference>
<evidence type="ECO:0000313" key="2">
    <source>
        <dbReference type="EMBL" id="CAF4503341.1"/>
    </source>
</evidence>
<proteinExistence type="predicted"/>
<accession>A0A816C2K9</accession>
<keyword evidence="3" id="KW-1185">Reference proteome</keyword>
<organism evidence="1 3">
    <name type="scientific">Didymodactylos carnosus</name>
    <dbReference type="NCBI Taxonomy" id="1234261"/>
    <lineage>
        <taxon>Eukaryota</taxon>
        <taxon>Metazoa</taxon>
        <taxon>Spiralia</taxon>
        <taxon>Gnathifera</taxon>
        <taxon>Rotifera</taxon>
        <taxon>Eurotatoria</taxon>
        <taxon>Bdelloidea</taxon>
        <taxon>Philodinida</taxon>
        <taxon>Philodinidae</taxon>
        <taxon>Didymodactylos</taxon>
    </lineage>
</organism>
<dbReference type="AlphaFoldDB" id="A0A816C2K9"/>
<evidence type="ECO:0000313" key="1">
    <source>
        <dbReference type="EMBL" id="CAF1616331.1"/>
    </source>
</evidence>
<gene>
    <name evidence="1" type="ORF">GPM918_LOCUS43443</name>
    <name evidence="2" type="ORF">SRO942_LOCUS44941</name>
</gene>
<evidence type="ECO:0000313" key="3">
    <source>
        <dbReference type="Proteomes" id="UP000663829"/>
    </source>
</evidence>
<protein>
    <submittedName>
        <fullName evidence="1">Uncharacterized protein</fullName>
    </submittedName>
</protein>
<sequence>MQEYENLSECLCEDCPRRTRTLISTDIALNKENNAFFNTLPHFETEEAISCGIPISENEPVNYRGDIMLGEKFPFRNPETNVEEIRSYWCCNSLRKRFKNTFKERPPILIININVGGTKMKDLPVILNVGPDTYKIFACTCGSDYHFTATIKVADQYYKYNDLHPKGIYIYDGADSVETAIYYLLL</sequence>